<dbReference type="SUPFAM" id="SSF46785">
    <property type="entry name" value="Winged helix' DNA-binding domain"/>
    <property type="match status" value="1"/>
</dbReference>
<dbReference type="AlphaFoldDB" id="A0A829YK62"/>
<reference evidence="5" key="1">
    <citation type="submission" date="2020-01" db="EMBL/GenBank/DDBJ databases">
        <title>'Steroidobacter agaridevorans' sp. nov., agar-degrading bacteria isolated from rhizosphere soils.</title>
        <authorList>
            <person name="Ikenaga M."/>
            <person name="Kataoka M."/>
            <person name="Murouchi A."/>
            <person name="Katsuragi S."/>
            <person name="Sakai M."/>
        </authorList>
    </citation>
    <scope>NUCLEOTIDE SEQUENCE [LARGE SCALE GENOMIC DNA]</scope>
    <source>
        <strain evidence="5">YU21-B</strain>
    </source>
</reference>
<dbReference type="InterPro" id="IPR000182">
    <property type="entry name" value="GNAT_dom"/>
</dbReference>
<name>A0A829YK62_9GAMM</name>
<keyword evidence="1 4" id="KW-0808">Transferase</keyword>
<sequence length="309" mass="34650">MNAASETIIADIRQFNRFYTRTIGVLGNNLLGGDYSLTEVRVLYEIANNESVMAADLVRALGMDFGYVSRILAQFEKRGWLKRERSEDDGRKSHLLLTAKGRKAFASVNQQARDEVAKLLEPLPWHQQLQLQAHLRQVQSLLSPQPATPAVRLRTHRAGDMGWIIQRHGALYEKEYGFNSEFEALVAEICAKFLREYDPATERCWIAELGDTPVGTIMLVRGADGIAKLRLLLVEDSARGHGVGRMLVQECVSFARQAGYKGMTLWTQSTLLAARKLYVAAGFKLEKSEPHHSFGQSLVGETWGLQFDA</sequence>
<dbReference type="GO" id="GO:0008080">
    <property type="term" value="F:N-acetyltransferase activity"/>
    <property type="evidence" value="ECO:0007669"/>
    <property type="project" value="InterPro"/>
</dbReference>
<dbReference type="InterPro" id="IPR050769">
    <property type="entry name" value="NAT_camello-type"/>
</dbReference>
<dbReference type="PANTHER" id="PTHR13947:SF37">
    <property type="entry name" value="LD18367P"/>
    <property type="match status" value="1"/>
</dbReference>
<dbReference type="SUPFAM" id="SSF55729">
    <property type="entry name" value="Acyl-CoA N-acyltransferases (Nat)"/>
    <property type="match status" value="1"/>
</dbReference>
<protein>
    <submittedName>
        <fullName evidence="4">GNAT family N-acetyltransferase</fullName>
    </submittedName>
</protein>
<proteinExistence type="predicted"/>
<dbReference type="InterPro" id="IPR036390">
    <property type="entry name" value="WH_DNA-bd_sf"/>
</dbReference>
<dbReference type="PROSITE" id="PS50995">
    <property type="entry name" value="HTH_MARR_2"/>
    <property type="match status" value="1"/>
</dbReference>
<dbReference type="Pfam" id="PF00583">
    <property type="entry name" value="Acetyltransf_1"/>
    <property type="match status" value="1"/>
</dbReference>
<dbReference type="Proteomes" id="UP000445000">
    <property type="component" value="Unassembled WGS sequence"/>
</dbReference>
<dbReference type="InterPro" id="IPR016181">
    <property type="entry name" value="Acyl_CoA_acyltransferase"/>
</dbReference>
<evidence type="ECO:0000259" key="2">
    <source>
        <dbReference type="PROSITE" id="PS50995"/>
    </source>
</evidence>
<accession>A0A829YK62</accession>
<dbReference type="InterPro" id="IPR000835">
    <property type="entry name" value="HTH_MarR-typ"/>
</dbReference>
<keyword evidence="5" id="KW-1185">Reference proteome</keyword>
<feature type="domain" description="N-acetyltransferase" evidence="3">
    <location>
        <begin position="151"/>
        <end position="309"/>
    </location>
</feature>
<dbReference type="RefSeq" id="WP_161814888.1">
    <property type="nucleotide sequence ID" value="NZ_BLJN01000006.1"/>
</dbReference>
<organism evidence="4 5">
    <name type="scientific">Steroidobacter agaridevorans</name>
    <dbReference type="NCBI Taxonomy" id="2695856"/>
    <lineage>
        <taxon>Bacteria</taxon>
        <taxon>Pseudomonadati</taxon>
        <taxon>Pseudomonadota</taxon>
        <taxon>Gammaproteobacteria</taxon>
        <taxon>Steroidobacterales</taxon>
        <taxon>Steroidobacteraceae</taxon>
        <taxon>Steroidobacter</taxon>
    </lineage>
</organism>
<dbReference type="GO" id="GO:0003700">
    <property type="term" value="F:DNA-binding transcription factor activity"/>
    <property type="evidence" value="ECO:0007669"/>
    <property type="project" value="InterPro"/>
</dbReference>
<dbReference type="Gene3D" id="1.10.10.10">
    <property type="entry name" value="Winged helix-like DNA-binding domain superfamily/Winged helix DNA-binding domain"/>
    <property type="match status" value="1"/>
</dbReference>
<dbReference type="Pfam" id="PF12802">
    <property type="entry name" value="MarR_2"/>
    <property type="match status" value="1"/>
</dbReference>
<dbReference type="PROSITE" id="PS51186">
    <property type="entry name" value="GNAT"/>
    <property type="match status" value="1"/>
</dbReference>
<dbReference type="CDD" id="cd04301">
    <property type="entry name" value="NAT_SF"/>
    <property type="match status" value="1"/>
</dbReference>
<evidence type="ECO:0000256" key="1">
    <source>
        <dbReference type="ARBA" id="ARBA00022679"/>
    </source>
</evidence>
<dbReference type="PANTHER" id="PTHR13947">
    <property type="entry name" value="GNAT FAMILY N-ACETYLTRANSFERASE"/>
    <property type="match status" value="1"/>
</dbReference>
<feature type="domain" description="HTH marR-type" evidence="2">
    <location>
        <begin position="1"/>
        <end position="140"/>
    </location>
</feature>
<dbReference type="InterPro" id="IPR036388">
    <property type="entry name" value="WH-like_DNA-bd_sf"/>
</dbReference>
<dbReference type="Gene3D" id="3.40.630.30">
    <property type="match status" value="1"/>
</dbReference>
<comment type="caution">
    <text evidence="4">The sequence shown here is derived from an EMBL/GenBank/DDBJ whole genome shotgun (WGS) entry which is preliminary data.</text>
</comment>
<evidence type="ECO:0000259" key="3">
    <source>
        <dbReference type="PROSITE" id="PS51186"/>
    </source>
</evidence>
<gene>
    <name evidence="4" type="ORF">GCM10011487_52410</name>
</gene>
<evidence type="ECO:0000313" key="4">
    <source>
        <dbReference type="EMBL" id="GFE83241.1"/>
    </source>
</evidence>
<dbReference type="SMART" id="SM00347">
    <property type="entry name" value="HTH_MARR"/>
    <property type="match status" value="1"/>
</dbReference>
<dbReference type="EMBL" id="BLJN01000006">
    <property type="protein sequence ID" value="GFE83241.1"/>
    <property type="molecule type" value="Genomic_DNA"/>
</dbReference>
<evidence type="ECO:0000313" key="5">
    <source>
        <dbReference type="Proteomes" id="UP000445000"/>
    </source>
</evidence>